<keyword evidence="1" id="KW-0378">Hydrolase</keyword>
<organism evidence="3 4">
    <name type="scientific">Candidatus Flavonifractor merdigallinarum</name>
    <dbReference type="NCBI Taxonomy" id="2838589"/>
    <lineage>
        <taxon>Bacteria</taxon>
        <taxon>Bacillati</taxon>
        <taxon>Bacillota</taxon>
        <taxon>Clostridia</taxon>
        <taxon>Eubacteriales</taxon>
        <taxon>Oscillospiraceae</taxon>
        <taxon>Flavonifractor</taxon>
    </lineage>
</organism>
<dbReference type="EMBL" id="DXDX01000182">
    <property type="protein sequence ID" value="HIY22218.1"/>
    <property type="molecule type" value="Genomic_DNA"/>
</dbReference>
<reference evidence="3" key="2">
    <citation type="submission" date="2021-04" db="EMBL/GenBank/DDBJ databases">
        <authorList>
            <person name="Gilroy R."/>
        </authorList>
    </citation>
    <scope>NUCLEOTIDE SEQUENCE</scope>
    <source>
        <strain evidence="3">ChiBcec16_6824</strain>
    </source>
</reference>
<proteinExistence type="predicted"/>
<evidence type="ECO:0000313" key="4">
    <source>
        <dbReference type="Proteomes" id="UP000823868"/>
    </source>
</evidence>
<sequence length="433" mass="46750">MKTLISNVRAVLVDEANSVLDSAFVAIEGDKITSVGQTRPEGTFDREIDGKGNVLMPGFVNAHTHVPMTAMRGYGDGNNLQDWLEKFIFPTEAKWDDRAVACCTDLGLAEMIASGVTCIADMYMRTHIIAQRVEQSGINANLSCGGVFFGGEFDPATVSDCVVQQELAQEWHGRNGGQILVDASIHAEYTSSAPLWEWTAVFAKEKGLGMHVHISETKSEHEACKARHGGLTPIQVLDRYGVWDTRAIAAHCVWTTPEDWAIMVEKGVSAIHNPMSNLKLGSGIAPITAMKRAGVNVALGTDGVSSNNCTDLFGDLKIAAILQNGANCDPLALLPGEALAMATANGGKALGRQTGRIQAGYDADLILVDFDAVNLTPCHDVISNLVYAAHGSNVTMNMARGKVIYENGEFLTIDMDRVKREVRDYALPLLFRK</sequence>
<dbReference type="InterPro" id="IPR011059">
    <property type="entry name" value="Metal-dep_hydrolase_composite"/>
</dbReference>
<dbReference type="Gene3D" id="2.30.40.10">
    <property type="entry name" value="Urease, subunit C, domain 1"/>
    <property type="match status" value="1"/>
</dbReference>
<dbReference type="InterPro" id="IPR050287">
    <property type="entry name" value="MTA/SAH_deaminase"/>
</dbReference>
<name>A0A9D2BZU9_9FIRM</name>
<dbReference type="Pfam" id="PF01979">
    <property type="entry name" value="Amidohydro_1"/>
    <property type="match status" value="1"/>
</dbReference>
<dbReference type="CDD" id="cd01298">
    <property type="entry name" value="ATZ_TRZ_like"/>
    <property type="match status" value="1"/>
</dbReference>
<dbReference type="Gene3D" id="3.20.20.140">
    <property type="entry name" value="Metal-dependent hydrolases"/>
    <property type="match status" value="1"/>
</dbReference>
<protein>
    <submittedName>
        <fullName evidence="3">Amidohydrolase</fullName>
    </submittedName>
</protein>
<dbReference type="SUPFAM" id="SSF51338">
    <property type="entry name" value="Composite domain of metallo-dependent hydrolases"/>
    <property type="match status" value="1"/>
</dbReference>
<evidence type="ECO:0000259" key="2">
    <source>
        <dbReference type="Pfam" id="PF01979"/>
    </source>
</evidence>
<accession>A0A9D2BZU9</accession>
<dbReference type="SUPFAM" id="SSF51556">
    <property type="entry name" value="Metallo-dependent hydrolases"/>
    <property type="match status" value="1"/>
</dbReference>
<dbReference type="GO" id="GO:0016810">
    <property type="term" value="F:hydrolase activity, acting on carbon-nitrogen (but not peptide) bonds"/>
    <property type="evidence" value="ECO:0007669"/>
    <property type="project" value="InterPro"/>
</dbReference>
<evidence type="ECO:0000313" key="3">
    <source>
        <dbReference type="EMBL" id="HIY22218.1"/>
    </source>
</evidence>
<comment type="caution">
    <text evidence="3">The sequence shown here is derived from an EMBL/GenBank/DDBJ whole genome shotgun (WGS) entry which is preliminary data.</text>
</comment>
<reference evidence="3" key="1">
    <citation type="journal article" date="2021" name="PeerJ">
        <title>Extensive microbial diversity within the chicken gut microbiome revealed by metagenomics and culture.</title>
        <authorList>
            <person name="Gilroy R."/>
            <person name="Ravi A."/>
            <person name="Getino M."/>
            <person name="Pursley I."/>
            <person name="Horton D.L."/>
            <person name="Alikhan N.F."/>
            <person name="Baker D."/>
            <person name="Gharbi K."/>
            <person name="Hall N."/>
            <person name="Watson M."/>
            <person name="Adriaenssens E.M."/>
            <person name="Foster-Nyarko E."/>
            <person name="Jarju S."/>
            <person name="Secka A."/>
            <person name="Antonio M."/>
            <person name="Oren A."/>
            <person name="Chaudhuri R.R."/>
            <person name="La Ragione R."/>
            <person name="Hildebrand F."/>
            <person name="Pallen M.J."/>
        </authorList>
    </citation>
    <scope>NUCLEOTIDE SEQUENCE</scope>
    <source>
        <strain evidence="3">ChiBcec16_6824</strain>
    </source>
</reference>
<evidence type="ECO:0000256" key="1">
    <source>
        <dbReference type="ARBA" id="ARBA00022801"/>
    </source>
</evidence>
<dbReference type="PANTHER" id="PTHR43794:SF11">
    <property type="entry name" value="AMIDOHYDROLASE-RELATED DOMAIN-CONTAINING PROTEIN"/>
    <property type="match status" value="1"/>
</dbReference>
<dbReference type="PANTHER" id="PTHR43794">
    <property type="entry name" value="AMINOHYDROLASE SSNA-RELATED"/>
    <property type="match status" value="1"/>
</dbReference>
<dbReference type="AlphaFoldDB" id="A0A9D2BZU9"/>
<feature type="domain" description="Amidohydrolase-related" evidence="2">
    <location>
        <begin position="54"/>
        <end position="403"/>
    </location>
</feature>
<dbReference type="InterPro" id="IPR032466">
    <property type="entry name" value="Metal_Hydrolase"/>
</dbReference>
<gene>
    <name evidence="3" type="ORF">H9841_10020</name>
</gene>
<dbReference type="InterPro" id="IPR006680">
    <property type="entry name" value="Amidohydro-rel"/>
</dbReference>
<dbReference type="Proteomes" id="UP000823868">
    <property type="component" value="Unassembled WGS sequence"/>
</dbReference>